<keyword evidence="1" id="KW-1133">Transmembrane helix</keyword>
<evidence type="ECO:0000313" key="3">
    <source>
        <dbReference type="Proteomes" id="UP000297385"/>
    </source>
</evidence>
<proteinExistence type="predicted"/>
<accession>A0A4Y8MJR3</accession>
<dbReference type="Proteomes" id="UP000297385">
    <property type="component" value="Unassembled WGS sequence"/>
</dbReference>
<organism evidence="2 3">
    <name type="scientific">Paraburkholderia dipogonis</name>
    <dbReference type="NCBI Taxonomy" id="1211383"/>
    <lineage>
        <taxon>Bacteria</taxon>
        <taxon>Pseudomonadati</taxon>
        <taxon>Pseudomonadota</taxon>
        <taxon>Betaproteobacteria</taxon>
        <taxon>Burkholderiales</taxon>
        <taxon>Burkholderiaceae</taxon>
        <taxon>Paraburkholderia</taxon>
    </lineage>
</organism>
<keyword evidence="1" id="KW-0472">Membrane</keyword>
<reference evidence="2 3" key="1">
    <citation type="submission" date="2019-03" db="EMBL/GenBank/DDBJ databases">
        <title>Complete Genome Sequence of Paraburkholderia dipogonis ICMP 19430T, a Nitrogen-fixing Symbiont of the South African Invasive Legume Dipogon lignosus in New Zealand.</title>
        <authorList>
            <person name="De Meyer S.E."/>
        </authorList>
    </citation>
    <scope>NUCLEOTIDE SEQUENCE [LARGE SCALE GENOMIC DNA]</scope>
    <source>
        <strain evidence="2 3">ICMP 19430</strain>
    </source>
</reference>
<evidence type="ECO:0000313" key="2">
    <source>
        <dbReference type="EMBL" id="TFE37672.1"/>
    </source>
</evidence>
<gene>
    <name evidence="2" type="ORF">E2553_40430</name>
</gene>
<evidence type="ECO:0000256" key="1">
    <source>
        <dbReference type="SAM" id="Phobius"/>
    </source>
</evidence>
<dbReference type="AlphaFoldDB" id="A0A4Y8MJR3"/>
<protein>
    <submittedName>
        <fullName evidence="2">Uncharacterized protein</fullName>
    </submittedName>
</protein>
<sequence length="120" mass="12801">MEVTSKQVSGSIKRSRIGTVFWTAAALFVSLITTAVYLPPHVNHMGVKFVFAWVIGTFLGIAGVRIGDALRRAMKPDFIITSGGFQGVLGARIFWSIGPQFFGLLIGAVVGGSTLVGWMA</sequence>
<dbReference type="EMBL" id="SNVI01000005">
    <property type="protein sequence ID" value="TFE37672.1"/>
    <property type="molecule type" value="Genomic_DNA"/>
</dbReference>
<dbReference type="RefSeq" id="WP_134466194.1">
    <property type="nucleotide sequence ID" value="NZ_JBHMFL010000138.1"/>
</dbReference>
<dbReference type="GeneID" id="97309515"/>
<name>A0A4Y8MJR3_9BURK</name>
<keyword evidence="1" id="KW-0812">Transmembrane</keyword>
<feature type="transmembrane region" description="Helical" evidence="1">
    <location>
        <begin position="20"/>
        <end position="39"/>
    </location>
</feature>
<comment type="caution">
    <text evidence="2">The sequence shown here is derived from an EMBL/GenBank/DDBJ whole genome shotgun (WGS) entry which is preliminary data.</text>
</comment>
<feature type="transmembrane region" description="Helical" evidence="1">
    <location>
        <begin position="45"/>
        <end position="66"/>
    </location>
</feature>